<feature type="region of interest" description="Disordered" evidence="1">
    <location>
        <begin position="60"/>
        <end position="123"/>
    </location>
</feature>
<comment type="caution">
    <text evidence="2">The sequence shown here is derived from an EMBL/GenBank/DDBJ whole genome shotgun (WGS) entry which is preliminary data.</text>
</comment>
<dbReference type="AlphaFoldDB" id="A0A2S6NBS6"/>
<dbReference type="Pfam" id="PF14384">
    <property type="entry name" value="BrnA_antitoxin"/>
    <property type="match status" value="1"/>
</dbReference>
<evidence type="ECO:0000313" key="2">
    <source>
        <dbReference type="EMBL" id="PPQ32063.1"/>
    </source>
</evidence>
<protein>
    <submittedName>
        <fullName evidence="2">Uncharacterized protein</fullName>
    </submittedName>
</protein>
<sequence>MDDARQIAARDKRLAEAVFKPATSPADEPVRAQRKCGLPVAKELVSIKLGSDLLAHFQEDGPGWRERINNAPRRTAGPQQHRRLPRTTVSSTSRETQGPSISGRNNARLSTTSPETTNTPSPV</sequence>
<reference evidence="2 3" key="1">
    <citation type="journal article" date="2018" name="Arch. Microbiol.">
        <title>New insights into the metabolic potential of the phototrophic purple bacterium Rhodopila globiformis DSM 161(T) from its draft genome sequence and evidence for a vanadium-dependent nitrogenase.</title>
        <authorList>
            <person name="Imhoff J.F."/>
            <person name="Rahn T."/>
            <person name="Kunzel S."/>
            <person name="Neulinger S.C."/>
        </authorList>
    </citation>
    <scope>NUCLEOTIDE SEQUENCE [LARGE SCALE GENOMIC DNA]</scope>
    <source>
        <strain evidence="2 3">DSM 16996</strain>
    </source>
</reference>
<dbReference type="RefSeq" id="WP_104507199.1">
    <property type="nucleotide sequence ID" value="NZ_JACIGC010000032.1"/>
</dbReference>
<evidence type="ECO:0000256" key="1">
    <source>
        <dbReference type="SAM" id="MobiDB-lite"/>
    </source>
</evidence>
<dbReference type="Proteomes" id="UP000239089">
    <property type="component" value="Unassembled WGS sequence"/>
</dbReference>
<accession>A0A2S6NBS6</accession>
<feature type="compositionally biased region" description="Polar residues" evidence="1">
    <location>
        <begin position="87"/>
        <end position="109"/>
    </location>
</feature>
<keyword evidence="3" id="KW-1185">Reference proteome</keyword>
<name>A0A2S6NBS6_9HYPH</name>
<evidence type="ECO:0000313" key="3">
    <source>
        <dbReference type="Proteomes" id="UP000239089"/>
    </source>
</evidence>
<dbReference type="EMBL" id="NHSJ01000044">
    <property type="protein sequence ID" value="PPQ32063.1"/>
    <property type="molecule type" value="Genomic_DNA"/>
</dbReference>
<dbReference type="InterPro" id="IPR025528">
    <property type="entry name" value="BrnA_antitoxin"/>
</dbReference>
<gene>
    <name evidence="2" type="ORF">CCR94_07170</name>
</gene>
<dbReference type="OrthoDB" id="361944at2"/>
<proteinExistence type="predicted"/>
<organism evidence="2 3">
    <name type="scientific">Rhodoblastus sphagnicola</name>
    <dbReference type="NCBI Taxonomy" id="333368"/>
    <lineage>
        <taxon>Bacteria</taxon>
        <taxon>Pseudomonadati</taxon>
        <taxon>Pseudomonadota</taxon>
        <taxon>Alphaproteobacteria</taxon>
        <taxon>Hyphomicrobiales</taxon>
        <taxon>Rhodoblastaceae</taxon>
        <taxon>Rhodoblastus</taxon>
    </lineage>
</organism>
<feature type="compositionally biased region" description="Low complexity" evidence="1">
    <location>
        <begin position="110"/>
        <end position="123"/>
    </location>
</feature>